<organism evidence="2 3">
    <name type="scientific">Nannocystis pusilla</name>
    <dbReference type="NCBI Taxonomy" id="889268"/>
    <lineage>
        <taxon>Bacteria</taxon>
        <taxon>Pseudomonadati</taxon>
        <taxon>Myxococcota</taxon>
        <taxon>Polyangia</taxon>
        <taxon>Nannocystales</taxon>
        <taxon>Nannocystaceae</taxon>
        <taxon>Nannocystis</taxon>
    </lineage>
</organism>
<evidence type="ECO:0000256" key="1">
    <source>
        <dbReference type="SAM" id="MobiDB-lite"/>
    </source>
</evidence>
<evidence type="ECO:0000313" key="3">
    <source>
        <dbReference type="Proteomes" id="UP001139031"/>
    </source>
</evidence>
<keyword evidence="3" id="KW-1185">Reference proteome</keyword>
<feature type="compositionally biased region" description="Low complexity" evidence="1">
    <location>
        <begin position="10"/>
        <end position="36"/>
    </location>
</feature>
<evidence type="ECO:0008006" key="4">
    <source>
        <dbReference type="Google" id="ProtNLM"/>
    </source>
</evidence>
<dbReference type="EMBL" id="JAIRAU010000035">
    <property type="protein sequence ID" value="MBZ5712745.1"/>
    <property type="molecule type" value="Genomic_DNA"/>
</dbReference>
<proteinExistence type="predicted"/>
<sequence length="360" mass="37414">MFAAVLLACGDDTSGQNSTDGTTSSGGSESATSTADDPTGHPSGVRVVVPEALSLCANSHVSTSVPEAFALNARLEVPAGEHELGPRVVWPADEDGMLQGGPPSGADIELGATIEFPNVKSGVHAFGGGNWAAVADRDLWGAEAPGLVWMSPARTPTSESAPLSAAFLRVGIAGVPDGQETLVLRPPSTPEEAQDFQVLVACDNTAVDACSIGDVAQPQGIGIELAPCDFGEVPIRRWTVDTARGTFRFELQNLERLASSRAGLALLLRVEGELDGQPFVQDDVMSLTMARGGFSPTGVGTSLGVLFPESIAGVCGVLVENLDFAPQSPLDPLGRIGFEITCERERGAAFEVHGYTEDWS</sequence>
<protein>
    <recommendedName>
        <fullName evidence="4">Lipoprotein</fullName>
    </recommendedName>
</protein>
<evidence type="ECO:0000313" key="2">
    <source>
        <dbReference type="EMBL" id="MBZ5712745.1"/>
    </source>
</evidence>
<name>A0ABS7TWX8_9BACT</name>
<gene>
    <name evidence="2" type="ORF">K7C98_26175</name>
</gene>
<dbReference type="Proteomes" id="UP001139031">
    <property type="component" value="Unassembled WGS sequence"/>
</dbReference>
<accession>A0ABS7TWX8</accession>
<feature type="region of interest" description="Disordered" evidence="1">
    <location>
        <begin position="10"/>
        <end position="45"/>
    </location>
</feature>
<comment type="caution">
    <text evidence="2">The sequence shown here is derived from an EMBL/GenBank/DDBJ whole genome shotgun (WGS) entry which is preliminary data.</text>
</comment>
<dbReference type="RefSeq" id="WP_224194500.1">
    <property type="nucleotide sequence ID" value="NZ_JAIRAU010000035.1"/>
</dbReference>
<reference evidence="2" key="1">
    <citation type="submission" date="2021-08" db="EMBL/GenBank/DDBJ databases">
        <authorList>
            <person name="Stevens D.C."/>
        </authorList>
    </citation>
    <scope>NUCLEOTIDE SEQUENCE</scope>
    <source>
        <strain evidence="2">DSM 53165</strain>
    </source>
</reference>